<organism evidence="1">
    <name type="scientific">marine sediment metagenome</name>
    <dbReference type="NCBI Taxonomy" id="412755"/>
    <lineage>
        <taxon>unclassified sequences</taxon>
        <taxon>metagenomes</taxon>
        <taxon>ecological metagenomes</taxon>
    </lineage>
</organism>
<name>A0A0F9KJB9_9ZZZZ</name>
<reference evidence="1" key="1">
    <citation type="journal article" date="2015" name="Nature">
        <title>Complex archaea that bridge the gap between prokaryotes and eukaryotes.</title>
        <authorList>
            <person name="Spang A."/>
            <person name="Saw J.H."/>
            <person name="Jorgensen S.L."/>
            <person name="Zaremba-Niedzwiedzka K."/>
            <person name="Martijn J."/>
            <person name="Lind A.E."/>
            <person name="van Eijk R."/>
            <person name="Schleper C."/>
            <person name="Guy L."/>
            <person name="Ettema T.J."/>
        </authorList>
    </citation>
    <scope>NUCLEOTIDE SEQUENCE</scope>
</reference>
<gene>
    <name evidence="1" type="ORF">LCGC14_1627260</name>
</gene>
<accession>A0A0F9KJB9</accession>
<evidence type="ECO:0000313" key="1">
    <source>
        <dbReference type="EMBL" id="KKM22253.1"/>
    </source>
</evidence>
<sequence length="124" mass="14123">MEQLKNIDHTFDTALGDVGCTIRKGSKWYEESISNELELRNCPRRHDGVCNSLCHHAGTGKVIGRWKGSLLNLPPALLAMEHNIQARDPEKLRVFLEQGYGKICNEDTVTALIYIRTEKKEEEE</sequence>
<comment type="caution">
    <text evidence="1">The sequence shown here is derived from an EMBL/GenBank/DDBJ whole genome shotgun (WGS) entry which is preliminary data.</text>
</comment>
<protein>
    <submittedName>
        <fullName evidence="1">Uncharacterized protein</fullName>
    </submittedName>
</protein>
<dbReference type="EMBL" id="LAZR01013375">
    <property type="protein sequence ID" value="KKM22253.1"/>
    <property type="molecule type" value="Genomic_DNA"/>
</dbReference>
<dbReference type="AlphaFoldDB" id="A0A0F9KJB9"/>
<proteinExistence type="predicted"/>